<sequence>MEELTEKNIETSAEENSKTNVSFPTFVRFNLESQGLSEENKKKAISVTGSISSENTVVTNLTISAGGLKCNQDLMVGGSITSKCSIGDTNNFYGRVNLSNHTVTYSKTTANAPYNIKVNKNVNYTEITTKQNQQYVPYGYYKLASPKTSMYSALSGGDVGSGDAGGRDWWFPWDRFGCQTAQNINVSSCGGVNLNPNNCVNITGQWKNQLAFTASSTEPKLFRVGLCLEKHGGWLDNGTGGECVLYAKTNSGVVKRLQGTTCAGTSYYRSRPMQLLASTYYATESGFFYFASLQYSFRVASFAWNVVQLPFCDF</sequence>
<keyword evidence="2" id="KW-1185">Reference proteome</keyword>
<accession>A0ABN0MZZ5</accession>
<comment type="caution">
    <text evidence="1">The sequence shown here is derived from an EMBL/GenBank/DDBJ whole genome shotgun (WGS) entry which is preliminary data.</text>
</comment>
<reference evidence="1 2" key="1">
    <citation type="submission" date="2013-07" db="EMBL/GenBank/DDBJ databases">
        <title>Isolation of a new Chlamydia species from the feral Sacred Ibis (Threskiornis aethiopicus): Chlamydia ibidis.</title>
        <authorList>
            <person name="Vorimore F."/>
            <person name="Hsia R.-C."/>
            <person name="Huot-Creasy H."/>
            <person name="Bastian S."/>
            <person name="Deruyter L."/>
            <person name="Passet A."/>
            <person name="Sachse K."/>
            <person name="Bavoil P."/>
            <person name="Myers G."/>
            <person name="Laroucau K."/>
        </authorList>
    </citation>
    <scope>NUCLEOTIDE SEQUENCE [LARGE SCALE GENOMIC DNA]</scope>
    <source>
        <strain evidence="1 2">10-1398/6</strain>
    </source>
</reference>
<dbReference type="Proteomes" id="UP000016064">
    <property type="component" value="Unassembled WGS sequence"/>
</dbReference>
<evidence type="ECO:0008006" key="3">
    <source>
        <dbReference type="Google" id="ProtNLM"/>
    </source>
</evidence>
<organism evidence="1 2">
    <name type="scientific">Chlamydia ibidis 10-1398/6</name>
    <dbReference type="NCBI Taxonomy" id="1046581"/>
    <lineage>
        <taxon>Bacteria</taxon>
        <taxon>Pseudomonadati</taxon>
        <taxon>Chlamydiota</taxon>
        <taxon>Chlamydiia</taxon>
        <taxon>Chlamydiales</taxon>
        <taxon>Chlamydiaceae</taxon>
        <taxon>Chlamydia/Chlamydophila group</taxon>
        <taxon>Chlamydia</taxon>
    </lineage>
</organism>
<proteinExistence type="predicted"/>
<gene>
    <name evidence="1" type="ORF">H359_0594</name>
</gene>
<evidence type="ECO:0000313" key="2">
    <source>
        <dbReference type="Proteomes" id="UP000016064"/>
    </source>
</evidence>
<dbReference type="EMBL" id="APJW01000002">
    <property type="protein sequence ID" value="EQM62798.1"/>
    <property type="molecule type" value="Genomic_DNA"/>
</dbReference>
<protein>
    <recommendedName>
        <fullName evidence="3">Autotransporter beta-domain protein</fullName>
    </recommendedName>
</protein>
<name>A0ABN0MZZ5_9CHLA</name>
<dbReference type="RefSeq" id="WP_020370149.1">
    <property type="nucleotide sequence ID" value="NZ_APJW01000002.1"/>
</dbReference>
<evidence type="ECO:0000313" key="1">
    <source>
        <dbReference type="EMBL" id="EQM62798.1"/>
    </source>
</evidence>